<evidence type="ECO:0000256" key="1">
    <source>
        <dbReference type="ARBA" id="ARBA00007169"/>
    </source>
</evidence>
<dbReference type="InterPro" id="IPR001031">
    <property type="entry name" value="Thioesterase"/>
</dbReference>
<proteinExistence type="inferred from homology"/>
<dbReference type="Gene3D" id="3.40.50.1820">
    <property type="entry name" value="alpha/beta hydrolase"/>
    <property type="match status" value="1"/>
</dbReference>
<sequence>MPTTGRRARWLPKEPLPDAPARIFLLPYSGCGASMYRHWPSEYAGVNLCPVQLPGRENRLREQPFKSYQELGSVLSEVLAPYLDRPYALFGHCSAALAAYEIARQAIDRGCRPPARLYVSSEVAPQDGPYGRHLQMDDAALAEELRTLVVQLGGTPVPTLIDMTLRVLRGDIEVNRRYHVADPVRLPCPITGIGWSGDVGMEPELMGGWAACGEFEQVVFDGDHYSFIDGPNTLLRLLVDGLGTDFSPLGTATARGADPAGARSESRC</sequence>
<dbReference type="InterPro" id="IPR012223">
    <property type="entry name" value="TEII"/>
</dbReference>
<comment type="similarity">
    <text evidence="1">Belongs to the thioesterase family.</text>
</comment>
<reference evidence="3 4" key="1">
    <citation type="submission" date="2019-09" db="EMBL/GenBank/DDBJ databases">
        <title>Draft genome sequence of the Ebosin-producing strain Streptomyces sp. 139.</title>
        <authorList>
            <person name="Ai L."/>
            <person name="Geng M."/>
            <person name="Ma M."/>
            <person name="Bai L."/>
        </authorList>
    </citation>
    <scope>NUCLEOTIDE SEQUENCE [LARGE SCALE GENOMIC DNA]</scope>
    <source>
        <strain evidence="3 4">139</strain>
        <plasmid evidence="3 4">unnamed1</plasmid>
    </source>
</reference>
<name>A0ABX6A0Q8_STRTE</name>
<dbReference type="RefSeq" id="WP_150157714.1">
    <property type="nucleotide sequence ID" value="NZ_CP043960.1"/>
</dbReference>
<keyword evidence="4" id="KW-1185">Reference proteome</keyword>
<geneLocation type="plasmid" evidence="3 4">
    <name>unnamed1</name>
</geneLocation>
<protein>
    <submittedName>
        <fullName evidence="3">Thioesterase</fullName>
    </submittedName>
</protein>
<gene>
    <name evidence="3" type="ORF">F3L20_32740</name>
</gene>
<dbReference type="EMBL" id="CP043960">
    <property type="protein sequence ID" value="QER90439.1"/>
    <property type="molecule type" value="Genomic_DNA"/>
</dbReference>
<dbReference type="PANTHER" id="PTHR11487:SF0">
    <property type="entry name" value="S-ACYL FATTY ACID SYNTHASE THIOESTERASE, MEDIUM CHAIN"/>
    <property type="match status" value="1"/>
</dbReference>
<dbReference type="InterPro" id="IPR029058">
    <property type="entry name" value="AB_hydrolase_fold"/>
</dbReference>
<evidence type="ECO:0000313" key="4">
    <source>
        <dbReference type="Proteomes" id="UP000324308"/>
    </source>
</evidence>
<accession>A0ABX6A0Q8</accession>
<dbReference type="PANTHER" id="PTHR11487">
    <property type="entry name" value="THIOESTERASE"/>
    <property type="match status" value="1"/>
</dbReference>
<keyword evidence="3" id="KW-0614">Plasmid</keyword>
<evidence type="ECO:0000259" key="2">
    <source>
        <dbReference type="Pfam" id="PF00975"/>
    </source>
</evidence>
<feature type="domain" description="Thioesterase" evidence="2">
    <location>
        <begin position="22"/>
        <end position="236"/>
    </location>
</feature>
<evidence type="ECO:0000313" key="3">
    <source>
        <dbReference type="EMBL" id="QER90439.1"/>
    </source>
</evidence>
<dbReference type="Proteomes" id="UP000324308">
    <property type="component" value="Plasmid unnamed1"/>
</dbReference>
<organism evidence="3 4">
    <name type="scientific">Streptomyces tendae</name>
    <dbReference type="NCBI Taxonomy" id="1932"/>
    <lineage>
        <taxon>Bacteria</taxon>
        <taxon>Bacillati</taxon>
        <taxon>Actinomycetota</taxon>
        <taxon>Actinomycetes</taxon>
        <taxon>Kitasatosporales</taxon>
        <taxon>Streptomycetaceae</taxon>
        <taxon>Streptomyces</taxon>
    </lineage>
</organism>
<dbReference type="Pfam" id="PF00975">
    <property type="entry name" value="Thioesterase"/>
    <property type="match status" value="1"/>
</dbReference>
<dbReference type="SUPFAM" id="SSF53474">
    <property type="entry name" value="alpha/beta-Hydrolases"/>
    <property type="match status" value="1"/>
</dbReference>